<evidence type="ECO:0000313" key="1">
    <source>
        <dbReference type="EMBL" id="AKU14632.1"/>
    </source>
</evidence>
<proteinExistence type="predicted"/>
<dbReference type="KEGG" id="lmoi:VV02_25885"/>
<dbReference type="SUPFAM" id="SSF142906">
    <property type="entry name" value="YjbR-like"/>
    <property type="match status" value="1"/>
</dbReference>
<evidence type="ECO:0000313" key="3">
    <source>
        <dbReference type="Proteomes" id="UP000066480"/>
    </source>
</evidence>
<dbReference type="OrthoDB" id="8479417at2"/>
<dbReference type="Pfam" id="PF04237">
    <property type="entry name" value="YjbR"/>
    <property type="match status" value="1"/>
</dbReference>
<sequence length="133" mass="14921">MAHPPRFRDDDPYLARLRELALALPEAQVKVSHGHPNFFTKKVFAVFGGIVKGDHHADTYARSVLVLPDADERLALLEDERCFSPAYYGPSGWVGLNFLVGQPDWAQVAELLDMSYRNTAPKRLVAELDKSVE</sequence>
<name>A0A0K1JP42_9MICO</name>
<dbReference type="EMBL" id="CP011112">
    <property type="protein sequence ID" value="AKU18489.1"/>
    <property type="molecule type" value="Genomic_DNA"/>
</dbReference>
<accession>A0A0K1JP42</accession>
<gene>
    <name evidence="1" type="ORF">VV02_00055</name>
    <name evidence="2" type="ORF">VV02_25885</name>
</gene>
<keyword evidence="2" id="KW-0808">Transferase</keyword>
<dbReference type="AlphaFoldDB" id="A0A0K1JP42"/>
<dbReference type="Proteomes" id="UP000066480">
    <property type="component" value="Chromosome"/>
</dbReference>
<dbReference type="EMBL" id="CP011112">
    <property type="protein sequence ID" value="AKU14632.1"/>
    <property type="molecule type" value="Genomic_DNA"/>
</dbReference>
<keyword evidence="3" id="KW-1185">Reference proteome</keyword>
<dbReference type="Gene3D" id="3.90.1150.30">
    <property type="match status" value="1"/>
</dbReference>
<dbReference type="InterPro" id="IPR058532">
    <property type="entry name" value="YjbR/MT2646/Rv2570-like"/>
</dbReference>
<protein>
    <submittedName>
        <fullName evidence="2">Phosphoribosylglycinamide formyltransferase</fullName>
    </submittedName>
</protein>
<dbReference type="GO" id="GO:0016740">
    <property type="term" value="F:transferase activity"/>
    <property type="evidence" value="ECO:0007669"/>
    <property type="project" value="UniProtKB-KW"/>
</dbReference>
<organism evidence="2 3">
    <name type="scientific">Luteipulveratus mongoliensis</name>
    <dbReference type="NCBI Taxonomy" id="571913"/>
    <lineage>
        <taxon>Bacteria</taxon>
        <taxon>Bacillati</taxon>
        <taxon>Actinomycetota</taxon>
        <taxon>Actinomycetes</taxon>
        <taxon>Micrococcales</taxon>
        <taxon>Dermacoccaceae</taxon>
        <taxon>Luteipulveratus</taxon>
    </lineage>
</organism>
<evidence type="ECO:0000313" key="2">
    <source>
        <dbReference type="EMBL" id="AKU18489.1"/>
    </source>
</evidence>
<dbReference type="InterPro" id="IPR038056">
    <property type="entry name" value="YjbR-like_sf"/>
</dbReference>
<dbReference type="RefSeq" id="WP_052589151.1">
    <property type="nucleotide sequence ID" value="NZ_CP011112.1"/>
</dbReference>
<dbReference type="KEGG" id="lmoi:VV02_00055"/>
<dbReference type="STRING" id="571913.VV02_00055"/>
<reference evidence="2 3" key="1">
    <citation type="submission" date="2015-03" db="EMBL/GenBank/DDBJ databases">
        <title>Luteipulveratus halotolerans sp. nov., a novel actinobacterium (Dermacoccaceae) from Sarawak, Malaysia.</title>
        <authorList>
            <person name="Juboi H."/>
            <person name="Basik A."/>
            <person name="Shamsul S.S."/>
            <person name="Arnold P."/>
            <person name="Schmitt E.K."/>
            <person name="Sanglier J.-J."/>
            <person name="Yeo T."/>
        </authorList>
    </citation>
    <scope>NUCLEOTIDE SEQUENCE [LARGE SCALE GENOMIC DNA]</scope>
    <source>
        <strain evidence="2 3">MN07-A0370</strain>
    </source>
</reference>